<comment type="subcellular location">
    <subcellularLocation>
        <location evidence="1 12">Endoplasmic reticulum membrane</location>
        <topology evidence="1 12">Multi-pass membrane protein</topology>
    </subcellularLocation>
</comment>
<feature type="transmembrane region" description="Helical" evidence="12">
    <location>
        <begin position="286"/>
        <end position="307"/>
    </location>
</feature>
<dbReference type="PANTHER" id="PTHR12468">
    <property type="entry name" value="GPI MANNOSYLTRANSFERASE 2"/>
    <property type="match status" value="1"/>
</dbReference>
<name>A0A1X2GH02_9FUNG</name>
<dbReference type="EC" id="2.4.1.-" evidence="12"/>
<feature type="transmembrane region" description="Helical" evidence="12">
    <location>
        <begin position="7"/>
        <end position="28"/>
    </location>
</feature>
<keyword evidence="14" id="KW-1185">Reference proteome</keyword>
<dbReference type="GO" id="GO:0005789">
    <property type="term" value="C:endoplasmic reticulum membrane"/>
    <property type="evidence" value="ECO:0007669"/>
    <property type="project" value="UniProtKB-SubCell"/>
</dbReference>
<keyword evidence="9 12" id="KW-0256">Endoplasmic reticulum</keyword>
<evidence type="ECO:0000256" key="6">
    <source>
        <dbReference type="ARBA" id="ARBA00022676"/>
    </source>
</evidence>
<dbReference type="STRING" id="101127.A0A1X2GH02"/>
<keyword evidence="10 12" id="KW-1133">Transmembrane helix</keyword>
<dbReference type="GO" id="GO:0000009">
    <property type="term" value="F:alpha-1,6-mannosyltransferase activity"/>
    <property type="evidence" value="ECO:0007669"/>
    <property type="project" value="InterPro"/>
</dbReference>
<reference evidence="13 14" key="1">
    <citation type="submission" date="2016-07" db="EMBL/GenBank/DDBJ databases">
        <title>Pervasive Adenine N6-methylation of Active Genes in Fungi.</title>
        <authorList>
            <consortium name="DOE Joint Genome Institute"/>
            <person name="Mondo S.J."/>
            <person name="Dannebaum R.O."/>
            <person name="Kuo R.C."/>
            <person name="Labutti K."/>
            <person name="Haridas S."/>
            <person name="Kuo A."/>
            <person name="Salamov A."/>
            <person name="Ahrendt S.R."/>
            <person name="Lipzen A."/>
            <person name="Sullivan W."/>
            <person name="Andreopoulos W.B."/>
            <person name="Clum A."/>
            <person name="Lindquist E."/>
            <person name="Daum C."/>
            <person name="Ramamoorthy G.K."/>
            <person name="Gryganskyi A."/>
            <person name="Culley D."/>
            <person name="Magnuson J.K."/>
            <person name="James T.Y."/>
            <person name="O'Malley M.A."/>
            <person name="Stajich J.E."/>
            <person name="Spatafora J.W."/>
            <person name="Visel A."/>
            <person name="Grigoriev I.V."/>
        </authorList>
    </citation>
    <scope>NUCLEOTIDE SEQUENCE [LARGE SCALE GENOMIC DNA]</scope>
    <source>
        <strain evidence="13 14">NRRL 3301</strain>
    </source>
</reference>
<feature type="transmembrane region" description="Helical" evidence="12">
    <location>
        <begin position="180"/>
        <end position="210"/>
    </location>
</feature>
<evidence type="ECO:0000256" key="7">
    <source>
        <dbReference type="ARBA" id="ARBA00022679"/>
    </source>
</evidence>
<accession>A0A1X2GH02</accession>
<dbReference type="Proteomes" id="UP000242146">
    <property type="component" value="Unassembled WGS sequence"/>
</dbReference>
<dbReference type="Pfam" id="PF04188">
    <property type="entry name" value="Mannosyl_trans2"/>
    <property type="match status" value="1"/>
</dbReference>
<gene>
    <name evidence="13" type="ORF">DM01DRAFT_1336085</name>
</gene>
<dbReference type="EMBL" id="MCGT01000015">
    <property type="protein sequence ID" value="ORX53537.1"/>
    <property type="molecule type" value="Genomic_DNA"/>
</dbReference>
<keyword evidence="5 12" id="KW-0337">GPI-anchor biosynthesis</keyword>
<comment type="pathway">
    <text evidence="2 12">Glycolipid biosynthesis; glycosylphosphatidylinositol-anchor biosynthesis.</text>
</comment>
<feature type="transmembrane region" description="Helical" evidence="12">
    <location>
        <begin position="137"/>
        <end position="160"/>
    </location>
</feature>
<dbReference type="InterPro" id="IPR007315">
    <property type="entry name" value="PIG-V/Gpi18"/>
</dbReference>
<keyword evidence="8 12" id="KW-0812">Transmembrane</keyword>
<evidence type="ECO:0000313" key="13">
    <source>
        <dbReference type="EMBL" id="ORX53537.1"/>
    </source>
</evidence>
<organism evidence="13 14">
    <name type="scientific">Hesseltinella vesiculosa</name>
    <dbReference type="NCBI Taxonomy" id="101127"/>
    <lineage>
        <taxon>Eukaryota</taxon>
        <taxon>Fungi</taxon>
        <taxon>Fungi incertae sedis</taxon>
        <taxon>Mucoromycota</taxon>
        <taxon>Mucoromycotina</taxon>
        <taxon>Mucoromycetes</taxon>
        <taxon>Mucorales</taxon>
        <taxon>Cunninghamellaceae</taxon>
        <taxon>Hesseltinella</taxon>
    </lineage>
</organism>
<feature type="transmembrane region" description="Helical" evidence="12">
    <location>
        <begin position="328"/>
        <end position="352"/>
    </location>
</feature>
<keyword evidence="11 12" id="KW-0472">Membrane</keyword>
<dbReference type="AlphaFoldDB" id="A0A1X2GH02"/>
<evidence type="ECO:0000256" key="12">
    <source>
        <dbReference type="RuleBase" id="RU363112"/>
    </source>
</evidence>
<keyword evidence="7 12" id="KW-0808">Transferase</keyword>
<feature type="transmembrane region" description="Helical" evidence="12">
    <location>
        <begin position="385"/>
        <end position="406"/>
    </location>
</feature>
<evidence type="ECO:0000256" key="5">
    <source>
        <dbReference type="ARBA" id="ARBA00022502"/>
    </source>
</evidence>
<dbReference type="GO" id="GO:0031501">
    <property type="term" value="C:mannosyltransferase complex"/>
    <property type="evidence" value="ECO:0007669"/>
    <property type="project" value="TreeGrafter"/>
</dbReference>
<dbReference type="UniPathway" id="UPA00196"/>
<feature type="transmembrane region" description="Helical" evidence="12">
    <location>
        <begin position="358"/>
        <end position="373"/>
    </location>
</feature>
<comment type="caution">
    <text evidence="13">The sequence shown here is derived from an EMBL/GenBank/DDBJ whole genome shotgun (WGS) entry which is preliminary data.</text>
</comment>
<sequence>MNDLKQVYGLAIASRALTICLSICTYVICGSYDSSAELVLPAESPWSFLNVFIRWDAIYFIHIARHGYVYEQEAAFFPVLPYLTHILCISVFKPLQSILGEQYTHVLVGALISNVSFVVAAIFLYKLTLALYPSQPHLAKCSAFAFCLSLPSMFMSAFYTESLFAALSFMGMYAAVSQHYLAAALIWAIASATRSNAIVYVGFFVYFLVLRKQSSSWARLFGVIRSVIYSGITMSGFLLVQYTMYQEHCQDHPRPWCHDRLPLAYTFIQKEYWNNGFMAYYEFKQIPNFLLAMPIIGLSVFGIYQYASQDWRSWLTLGLATKDNRSPFYYLWAFLLVYATTCMHVQVILRFFTSLPPLYWYIGHLWAVGLSANHSPRRQRVAKGLLLYMILYSLIGTILFACFLPPA</sequence>
<comment type="function">
    <text evidence="12">Mannosyltransferase involved in glycosylphosphatidylinositol-anchor biosynthesis.</text>
</comment>
<evidence type="ECO:0000256" key="9">
    <source>
        <dbReference type="ARBA" id="ARBA00022824"/>
    </source>
</evidence>
<dbReference type="PANTHER" id="PTHR12468:SF2">
    <property type="entry name" value="GPI MANNOSYLTRANSFERASE 2"/>
    <property type="match status" value="1"/>
</dbReference>
<evidence type="ECO:0000256" key="3">
    <source>
        <dbReference type="ARBA" id="ARBA00008698"/>
    </source>
</evidence>
<evidence type="ECO:0000256" key="8">
    <source>
        <dbReference type="ARBA" id="ARBA00022692"/>
    </source>
</evidence>
<comment type="similarity">
    <text evidence="3 12">Belongs to the PIGV family.</text>
</comment>
<dbReference type="GO" id="GO:0004376">
    <property type="term" value="F:GPI mannosyltransferase activity"/>
    <property type="evidence" value="ECO:0007669"/>
    <property type="project" value="InterPro"/>
</dbReference>
<feature type="transmembrane region" description="Helical" evidence="12">
    <location>
        <begin position="222"/>
        <end position="245"/>
    </location>
</feature>
<proteinExistence type="inferred from homology"/>
<evidence type="ECO:0000256" key="4">
    <source>
        <dbReference type="ARBA" id="ARBA00013795"/>
    </source>
</evidence>
<evidence type="ECO:0000256" key="2">
    <source>
        <dbReference type="ARBA" id="ARBA00004687"/>
    </source>
</evidence>
<evidence type="ECO:0000256" key="10">
    <source>
        <dbReference type="ARBA" id="ARBA00022989"/>
    </source>
</evidence>
<evidence type="ECO:0000313" key="14">
    <source>
        <dbReference type="Proteomes" id="UP000242146"/>
    </source>
</evidence>
<dbReference type="GO" id="GO:0006506">
    <property type="term" value="P:GPI anchor biosynthetic process"/>
    <property type="evidence" value="ECO:0007669"/>
    <property type="project" value="UniProtKB-UniPathway"/>
</dbReference>
<keyword evidence="6 12" id="KW-0328">Glycosyltransferase</keyword>
<protein>
    <recommendedName>
        <fullName evidence="4 12">GPI mannosyltransferase 2</fullName>
        <ecNumber evidence="12">2.4.1.-</ecNumber>
    </recommendedName>
</protein>
<dbReference type="OrthoDB" id="10252502at2759"/>
<evidence type="ECO:0000256" key="1">
    <source>
        <dbReference type="ARBA" id="ARBA00004477"/>
    </source>
</evidence>
<evidence type="ECO:0000256" key="11">
    <source>
        <dbReference type="ARBA" id="ARBA00023136"/>
    </source>
</evidence>
<feature type="transmembrane region" description="Helical" evidence="12">
    <location>
        <begin position="104"/>
        <end position="125"/>
    </location>
</feature>